<sequence length="124" mass="13492">MSKRDFGTELRGWHRFAEVPSQPDILMISSSRTLKSMPVSLTWAVNSRATWAFCLESAEPAVFDPRMFRQSRAAALTASQSPLCPAASLQHPSRATGWRGGWESSPRPGLGHAHTACLGASPMP</sequence>
<gene>
    <name evidence="1" type="ORF">MRATA1EN22A_LOCUS8700</name>
</gene>
<dbReference type="Proteomes" id="UP001162501">
    <property type="component" value="Chromosome 19"/>
</dbReference>
<evidence type="ECO:0000313" key="2">
    <source>
        <dbReference type="Proteomes" id="UP001162501"/>
    </source>
</evidence>
<proteinExistence type="predicted"/>
<name>A0AC59YQ22_RANTA</name>
<reference evidence="1" key="2">
    <citation type="submission" date="2025-03" db="EMBL/GenBank/DDBJ databases">
        <authorList>
            <consortium name="ELIXIR-Norway"/>
            <consortium name="Elixir Norway"/>
        </authorList>
    </citation>
    <scope>NUCLEOTIDE SEQUENCE</scope>
</reference>
<organism evidence="1 2">
    <name type="scientific">Rangifer tarandus platyrhynchus</name>
    <name type="common">Svalbard reindeer</name>
    <dbReference type="NCBI Taxonomy" id="3082113"/>
    <lineage>
        <taxon>Eukaryota</taxon>
        <taxon>Metazoa</taxon>
        <taxon>Chordata</taxon>
        <taxon>Craniata</taxon>
        <taxon>Vertebrata</taxon>
        <taxon>Euteleostomi</taxon>
        <taxon>Mammalia</taxon>
        <taxon>Eutheria</taxon>
        <taxon>Laurasiatheria</taxon>
        <taxon>Artiodactyla</taxon>
        <taxon>Ruminantia</taxon>
        <taxon>Pecora</taxon>
        <taxon>Cervidae</taxon>
        <taxon>Odocoileinae</taxon>
        <taxon>Rangifer</taxon>
    </lineage>
</organism>
<protein>
    <submittedName>
        <fullName evidence="1">Uncharacterized protein</fullName>
    </submittedName>
</protein>
<reference evidence="1" key="1">
    <citation type="submission" date="2023-05" db="EMBL/GenBank/DDBJ databases">
        <authorList>
            <consortium name="ELIXIR-Norway"/>
        </authorList>
    </citation>
    <scope>NUCLEOTIDE SEQUENCE</scope>
</reference>
<evidence type="ECO:0000313" key="1">
    <source>
        <dbReference type="EMBL" id="CAM9874014.1"/>
    </source>
</evidence>
<dbReference type="EMBL" id="OX596103">
    <property type="protein sequence ID" value="CAM9874014.1"/>
    <property type="molecule type" value="Genomic_DNA"/>
</dbReference>
<accession>A0AC59YQ22</accession>